<reference evidence="1" key="1">
    <citation type="submission" date="2018-05" db="EMBL/GenBank/DDBJ databases">
        <authorList>
            <person name="Lanie J.A."/>
            <person name="Ng W.-L."/>
            <person name="Kazmierczak K.M."/>
            <person name="Andrzejewski T.M."/>
            <person name="Davidsen T.M."/>
            <person name="Wayne K.J."/>
            <person name="Tettelin H."/>
            <person name="Glass J.I."/>
            <person name="Rusch D."/>
            <person name="Podicherti R."/>
            <person name="Tsui H.-C.T."/>
            <person name="Winkler M.E."/>
        </authorList>
    </citation>
    <scope>NUCLEOTIDE SEQUENCE</scope>
</reference>
<dbReference type="AlphaFoldDB" id="A0A382YTW3"/>
<dbReference type="EMBL" id="UINC01178295">
    <property type="protein sequence ID" value="SVD86369.1"/>
    <property type="molecule type" value="Genomic_DNA"/>
</dbReference>
<accession>A0A382YTW3</accession>
<gene>
    <name evidence="1" type="ORF">METZ01_LOCUS439223</name>
</gene>
<sequence length="29" mass="3255">MALESGFVAIESGSPKHLDLHPNHNSRYF</sequence>
<evidence type="ECO:0000313" key="1">
    <source>
        <dbReference type="EMBL" id="SVD86369.1"/>
    </source>
</evidence>
<proteinExistence type="predicted"/>
<protein>
    <submittedName>
        <fullName evidence="1">Uncharacterized protein</fullName>
    </submittedName>
</protein>
<organism evidence="1">
    <name type="scientific">marine metagenome</name>
    <dbReference type="NCBI Taxonomy" id="408172"/>
    <lineage>
        <taxon>unclassified sequences</taxon>
        <taxon>metagenomes</taxon>
        <taxon>ecological metagenomes</taxon>
    </lineage>
</organism>
<name>A0A382YTW3_9ZZZZ</name>